<evidence type="ECO:0000259" key="1">
    <source>
        <dbReference type="Pfam" id="PF12697"/>
    </source>
</evidence>
<dbReference type="InterPro" id="IPR000073">
    <property type="entry name" value="AB_hydrolase_1"/>
</dbReference>
<dbReference type="RefSeq" id="WP_075014158.1">
    <property type="nucleotide sequence ID" value="NZ_FOWE01000006.1"/>
</dbReference>
<dbReference type="GO" id="GO:0003824">
    <property type="term" value="F:catalytic activity"/>
    <property type="evidence" value="ECO:0007669"/>
    <property type="project" value="UniProtKB-ARBA"/>
</dbReference>
<gene>
    <name evidence="2" type="ORF">SAMN05660359_02856</name>
</gene>
<organism evidence="2 3">
    <name type="scientific">Geodermatophilus obscurus</name>
    <dbReference type="NCBI Taxonomy" id="1861"/>
    <lineage>
        <taxon>Bacteria</taxon>
        <taxon>Bacillati</taxon>
        <taxon>Actinomycetota</taxon>
        <taxon>Actinomycetes</taxon>
        <taxon>Geodermatophilales</taxon>
        <taxon>Geodermatophilaceae</taxon>
        <taxon>Geodermatophilus</taxon>
    </lineage>
</organism>
<evidence type="ECO:0000313" key="2">
    <source>
        <dbReference type="EMBL" id="SFO34914.1"/>
    </source>
</evidence>
<dbReference type="InterPro" id="IPR029058">
    <property type="entry name" value="AB_hydrolase_fold"/>
</dbReference>
<dbReference type="EMBL" id="FOWE01000006">
    <property type="protein sequence ID" value="SFO34914.1"/>
    <property type="molecule type" value="Genomic_DNA"/>
</dbReference>
<protein>
    <submittedName>
        <fullName evidence="2">Pimeloyl-ACP methyl ester carboxylesterase</fullName>
    </submittedName>
</protein>
<feature type="domain" description="AB hydrolase-1" evidence="1">
    <location>
        <begin position="15"/>
        <end position="232"/>
    </location>
</feature>
<reference evidence="3" key="1">
    <citation type="submission" date="2016-10" db="EMBL/GenBank/DDBJ databases">
        <authorList>
            <person name="Varghese N."/>
            <person name="Submissions S."/>
        </authorList>
    </citation>
    <scope>NUCLEOTIDE SEQUENCE [LARGE SCALE GENOMIC DNA]</scope>
    <source>
        <strain evidence="3">DSM 43161</strain>
    </source>
</reference>
<dbReference type="InterPro" id="IPR052897">
    <property type="entry name" value="Sec-Metab_Biosynth_Hydrolase"/>
</dbReference>
<dbReference type="OrthoDB" id="64996at2"/>
<keyword evidence="3" id="KW-1185">Reference proteome</keyword>
<evidence type="ECO:0000313" key="3">
    <source>
        <dbReference type="Proteomes" id="UP000183642"/>
    </source>
</evidence>
<name>A0A1I5GFZ1_9ACTN</name>
<dbReference type="Gene3D" id="3.40.50.1820">
    <property type="entry name" value="alpha/beta hydrolase"/>
    <property type="match status" value="1"/>
</dbReference>
<dbReference type="Proteomes" id="UP000183642">
    <property type="component" value="Unassembled WGS sequence"/>
</dbReference>
<sequence>MTEGQSTGTGPTVALVHGAFADSAGWNDVVSQLLAAGVRVQAVSNPLRGIEYDAAYVGSAIAQIPGPVLAVGHSYGGAVITNAALRAGNVVGLVFVAAFAPDEGEALIEIEADSKDSVLNSALVQLQYPGEGGQSEVEFAIDPEQFHDAFAADVPEHQARVMAATQRPVSARGFTERTGTPAWRSLPSWAVVPTADRAAGSDVVRRMAERAGATVTEVEGSHVVMVSQPKSVTEVVQQALAQLAT</sequence>
<dbReference type="PANTHER" id="PTHR37017:SF11">
    <property type="entry name" value="ESTERASE_LIPASE_THIOESTERASE DOMAIN-CONTAINING PROTEIN"/>
    <property type="match status" value="1"/>
</dbReference>
<dbReference type="Pfam" id="PF12697">
    <property type="entry name" value="Abhydrolase_6"/>
    <property type="match status" value="1"/>
</dbReference>
<proteinExistence type="predicted"/>
<dbReference type="SUPFAM" id="SSF53474">
    <property type="entry name" value="alpha/beta-Hydrolases"/>
    <property type="match status" value="1"/>
</dbReference>
<accession>A0A1I5GFZ1</accession>
<dbReference type="AlphaFoldDB" id="A0A1I5GFZ1"/>
<dbReference type="PANTHER" id="PTHR37017">
    <property type="entry name" value="AB HYDROLASE-1 DOMAIN-CONTAINING PROTEIN-RELATED"/>
    <property type="match status" value="1"/>
</dbReference>